<keyword evidence="1" id="KW-1133">Transmembrane helix</keyword>
<gene>
    <name evidence="2" type="ORF">METZ01_LOCUS183514</name>
</gene>
<dbReference type="EMBL" id="UINC01036536">
    <property type="protein sequence ID" value="SVB30660.1"/>
    <property type="molecule type" value="Genomic_DNA"/>
</dbReference>
<proteinExistence type="predicted"/>
<sequence length="66" mass="7401">MNKLPKSDRKIIRAWCMYDWANSGYATSGLAAFFPVYYVLLFKNALGEEAVLWGINFTGSSSWSVG</sequence>
<reference evidence="2" key="1">
    <citation type="submission" date="2018-05" db="EMBL/GenBank/DDBJ databases">
        <authorList>
            <person name="Lanie J.A."/>
            <person name="Ng W.-L."/>
            <person name="Kazmierczak K.M."/>
            <person name="Andrzejewski T.M."/>
            <person name="Davidsen T.M."/>
            <person name="Wayne K.J."/>
            <person name="Tettelin H."/>
            <person name="Glass J.I."/>
            <person name="Rusch D."/>
            <person name="Podicherti R."/>
            <person name="Tsui H.-C.T."/>
            <person name="Winkler M.E."/>
        </authorList>
    </citation>
    <scope>NUCLEOTIDE SEQUENCE</scope>
</reference>
<keyword evidence="1" id="KW-0812">Transmembrane</keyword>
<name>A0A382CWW4_9ZZZZ</name>
<evidence type="ECO:0000313" key="2">
    <source>
        <dbReference type="EMBL" id="SVB30660.1"/>
    </source>
</evidence>
<accession>A0A382CWW4</accession>
<keyword evidence="1" id="KW-0472">Membrane</keyword>
<feature type="non-terminal residue" evidence="2">
    <location>
        <position position="66"/>
    </location>
</feature>
<protein>
    <recommendedName>
        <fullName evidence="3">MFS transporter</fullName>
    </recommendedName>
</protein>
<feature type="transmembrane region" description="Helical" evidence="1">
    <location>
        <begin position="20"/>
        <end position="40"/>
    </location>
</feature>
<organism evidence="2">
    <name type="scientific">marine metagenome</name>
    <dbReference type="NCBI Taxonomy" id="408172"/>
    <lineage>
        <taxon>unclassified sequences</taxon>
        <taxon>metagenomes</taxon>
        <taxon>ecological metagenomes</taxon>
    </lineage>
</organism>
<dbReference type="AlphaFoldDB" id="A0A382CWW4"/>
<evidence type="ECO:0008006" key="3">
    <source>
        <dbReference type="Google" id="ProtNLM"/>
    </source>
</evidence>
<evidence type="ECO:0000256" key="1">
    <source>
        <dbReference type="SAM" id="Phobius"/>
    </source>
</evidence>